<dbReference type="EMBL" id="BPLR01006315">
    <property type="protein sequence ID" value="GIY08924.1"/>
    <property type="molecule type" value="Genomic_DNA"/>
</dbReference>
<protein>
    <submittedName>
        <fullName evidence="1">Uncharacterized protein</fullName>
    </submittedName>
</protein>
<accession>A0AAV4QJ96</accession>
<evidence type="ECO:0000313" key="1">
    <source>
        <dbReference type="EMBL" id="GIY08924.1"/>
    </source>
</evidence>
<gene>
    <name evidence="1" type="ORF">CEXT_143281</name>
</gene>
<comment type="caution">
    <text evidence="1">The sequence shown here is derived from an EMBL/GenBank/DDBJ whole genome shotgun (WGS) entry which is preliminary data.</text>
</comment>
<organism evidence="1 2">
    <name type="scientific">Caerostris extrusa</name>
    <name type="common">Bark spider</name>
    <name type="synonym">Caerostris bankana</name>
    <dbReference type="NCBI Taxonomy" id="172846"/>
    <lineage>
        <taxon>Eukaryota</taxon>
        <taxon>Metazoa</taxon>
        <taxon>Ecdysozoa</taxon>
        <taxon>Arthropoda</taxon>
        <taxon>Chelicerata</taxon>
        <taxon>Arachnida</taxon>
        <taxon>Araneae</taxon>
        <taxon>Araneomorphae</taxon>
        <taxon>Entelegynae</taxon>
        <taxon>Araneoidea</taxon>
        <taxon>Araneidae</taxon>
        <taxon>Caerostris</taxon>
    </lineage>
</organism>
<keyword evidence="2" id="KW-1185">Reference proteome</keyword>
<proteinExistence type="predicted"/>
<dbReference type="AlphaFoldDB" id="A0AAV4QJ96"/>
<dbReference type="Proteomes" id="UP001054945">
    <property type="component" value="Unassembled WGS sequence"/>
</dbReference>
<sequence length="117" mass="13122">MFGLAQSFTISHPTAVLKNKHPFTTLLLLQQTFLISIFAEGESRPNGSNLWGRCLSSKTLCVPNDWRRCLGWGFRATPHVLLSAPRRNMTCRRKLVQLGSPAKSSTWRQSQHVGCAI</sequence>
<evidence type="ECO:0000313" key="2">
    <source>
        <dbReference type="Proteomes" id="UP001054945"/>
    </source>
</evidence>
<name>A0AAV4QJ96_CAEEX</name>
<reference evidence="1 2" key="1">
    <citation type="submission" date="2021-06" db="EMBL/GenBank/DDBJ databases">
        <title>Caerostris extrusa draft genome.</title>
        <authorList>
            <person name="Kono N."/>
            <person name="Arakawa K."/>
        </authorList>
    </citation>
    <scope>NUCLEOTIDE SEQUENCE [LARGE SCALE GENOMIC DNA]</scope>
</reference>